<dbReference type="EC" id="2.7.13.3" evidence="2"/>
<organism evidence="7 8">
    <name type="scientific">Mucilaginibacter ximonensis</name>
    <dbReference type="NCBI Taxonomy" id="538021"/>
    <lineage>
        <taxon>Bacteria</taxon>
        <taxon>Pseudomonadati</taxon>
        <taxon>Bacteroidota</taxon>
        <taxon>Sphingobacteriia</taxon>
        <taxon>Sphingobacteriales</taxon>
        <taxon>Sphingobacteriaceae</taxon>
        <taxon>Mucilaginibacter</taxon>
    </lineage>
</organism>
<dbReference type="InterPro" id="IPR035965">
    <property type="entry name" value="PAS-like_dom_sf"/>
</dbReference>
<evidence type="ECO:0000313" key="7">
    <source>
        <dbReference type="EMBL" id="MFD2872360.1"/>
    </source>
</evidence>
<dbReference type="CDD" id="cd00130">
    <property type="entry name" value="PAS"/>
    <property type="match status" value="1"/>
</dbReference>
<evidence type="ECO:0000313" key="8">
    <source>
        <dbReference type="Proteomes" id="UP001597557"/>
    </source>
</evidence>
<protein>
    <recommendedName>
        <fullName evidence="2">histidine kinase</fullName>
        <ecNumber evidence="2">2.7.13.3</ecNumber>
    </recommendedName>
</protein>
<dbReference type="RefSeq" id="WP_377183958.1">
    <property type="nucleotide sequence ID" value="NZ_JBHUPD010000002.1"/>
</dbReference>
<dbReference type="PANTHER" id="PTHR47429:SF2">
    <property type="entry name" value="PROTEIN TWIN LOV 1"/>
    <property type="match status" value="1"/>
</dbReference>
<sequence>MQTGAPNFDLTLLANAVAATSMSFIITDHTVHDDPIIFCNQAFEQLTGYHREEILGKNCRFLQGNDRDQSELERLRQAVRNGQDVSVVLRNYRKDGTPFANELNISAVHAADGTITHLIGIQKLASTELPAPDNDQFNHDWRTPLTVIKGTLQILQRRGLEIDPLFLHKSLDAAVRAIDRLETLGRDVGGKGS</sequence>
<dbReference type="InterPro" id="IPR001610">
    <property type="entry name" value="PAC"/>
</dbReference>
<keyword evidence="5" id="KW-0157">Chromophore</keyword>
<evidence type="ECO:0000256" key="2">
    <source>
        <dbReference type="ARBA" id="ARBA00012438"/>
    </source>
</evidence>
<dbReference type="SUPFAM" id="SSF47384">
    <property type="entry name" value="Homodimeric domain of signal transducing histidine kinase"/>
    <property type="match status" value="1"/>
</dbReference>
<dbReference type="Pfam" id="PF13426">
    <property type="entry name" value="PAS_9"/>
    <property type="match status" value="1"/>
</dbReference>
<dbReference type="SMART" id="SM00086">
    <property type="entry name" value="PAC"/>
    <property type="match status" value="1"/>
</dbReference>
<dbReference type="SUPFAM" id="SSF55785">
    <property type="entry name" value="PYP-like sensor domain (PAS domain)"/>
    <property type="match status" value="1"/>
</dbReference>
<feature type="domain" description="PAS" evidence="6">
    <location>
        <begin position="9"/>
        <end position="82"/>
    </location>
</feature>
<dbReference type="EMBL" id="JBHUPD010000002">
    <property type="protein sequence ID" value="MFD2872360.1"/>
    <property type="molecule type" value="Genomic_DNA"/>
</dbReference>
<dbReference type="SMART" id="SM00091">
    <property type="entry name" value="PAS"/>
    <property type="match status" value="1"/>
</dbReference>
<dbReference type="PROSITE" id="PS50112">
    <property type="entry name" value="PAS"/>
    <property type="match status" value="1"/>
</dbReference>
<dbReference type="CDD" id="cd00082">
    <property type="entry name" value="HisKA"/>
    <property type="match status" value="1"/>
</dbReference>
<dbReference type="Gene3D" id="3.30.450.20">
    <property type="entry name" value="PAS domain"/>
    <property type="match status" value="1"/>
</dbReference>
<keyword evidence="3" id="KW-0285">Flavoprotein</keyword>
<evidence type="ECO:0000259" key="6">
    <source>
        <dbReference type="PROSITE" id="PS50112"/>
    </source>
</evidence>
<dbReference type="InterPro" id="IPR036097">
    <property type="entry name" value="HisK_dim/P_sf"/>
</dbReference>
<name>A0ABW5YBK5_9SPHI</name>
<dbReference type="InterPro" id="IPR000014">
    <property type="entry name" value="PAS"/>
</dbReference>
<dbReference type="PANTHER" id="PTHR47429">
    <property type="entry name" value="PROTEIN TWIN LOV 1"/>
    <property type="match status" value="1"/>
</dbReference>
<evidence type="ECO:0000256" key="1">
    <source>
        <dbReference type="ARBA" id="ARBA00000085"/>
    </source>
</evidence>
<dbReference type="Gene3D" id="1.10.287.130">
    <property type="match status" value="1"/>
</dbReference>
<proteinExistence type="predicted"/>
<evidence type="ECO:0000256" key="4">
    <source>
        <dbReference type="ARBA" id="ARBA00022643"/>
    </source>
</evidence>
<dbReference type="Pfam" id="PF00512">
    <property type="entry name" value="HisKA"/>
    <property type="match status" value="1"/>
</dbReference>
<dbReference type="InterPro" id="IPR003661">
    <property type="entry name" value="HisK_dim/P_dom"/>
</dbReference>
<gene>
    <name evidence="7" type="ORF">ACFS5N_07780</name>
</gene>
<dbReference type="Proteomes" id="UP001597557">
    <property type="component" value="Unassembled WGS sequence"/>
</dbReference>
<comment type="caution">
    <text evidence="7">The sequence shown here is derived from an EMBL/GenBank/DDBJ whole genome shotgun (WGS) entry which is preliminary data.</text>
</comment>
<keyword evidence="4" id="KW-0288">FMN</keyword>
<evidence type="ECO:0000256" key="3">
    <source>
        <dbReference type="ARBA" id="ARBA00022630"/>
    </source>
</evidence>
<comment type="catalytic activity">
    <reaction evidence="1">
        <text>ATP + protein L-histidine = ADP + protein N-phospho-L-histidine.</text>
        <dbReference type="EC" id="2.7.13.3"/>
    </reaction>
</comment>
<evidence type="ECO:0000256" key="5">
    <source>
        <dbReference type="ARBA" id="ARBA00022991"/>
    </source>
</evidence>
<accession>A0ABW5YBK5</accession>
<reference evidence="8" key="1">
    <citation type="journal article" date="2019" name="Int. J. Syst. Evol. Microbiol.">
        <title>The Global Catalogue of Microorganisms (GCM) 10K type strain sequencing project: providing services to taxonomists for standard genome sequencing and annotation.</title>
        <authorList>
            <consortium name="The Broad Institute Genomics Platform"/>
            <consortium name="The Broad Institute Genome Sequencing Center for Infectious Disease"/>
            <person name="Wu L."/>
            <person name="Ma J."/>
        </authorList>
    </citation>
    <scope>NUCLEOTIDE SEQUENCE [LARGE SCALE GENOMIC DNA]</scope>
    <source>
        <strain evidence="8">KCTC 22437</strain>
    </source>
</reference>
<dbReference type="NCBIfam" id="TIGR00229">
    <property type="entry name" value="sensory_box"/>
    <property type="match status" value="1"/>
</dbReference>
<keyword evidence="8" id="KW-1185">Reference proteome</keyword>